<organism evidence="2 3">
    <name type="scientific">Sphingomonas quercus</name>
    <dbReference type="NCBI Taxonomy" id="2842451"/>
    <lineage>
        <taxon>Bacteria</taxon>
        <taxon>Pseudomonadati</taxon>
        <taxon>Pseudomonadota</taxon>
        <taxon>Alphaproteobacteria</taxon>
        <taxon>Sphingomonadales</taxon>
        <taxon>Sphingomonadaceae</taxon>
        <taxon>Sphingomonas</taxon>
    </lineage>
</organism>
<evidence type="ECO:0000256" key="1">
    <source>
        <dbReference type="SAM" id="MobiDB-lite"/>
    </source>
</evidence>
<comment type="caution">
    <text evidence="2">The sequence shown here is derived from an EMBL/GenBank/DDBJ whole genome shotgun (WGS) entry which is preliminary data.</text>
</comment>
<gene>
    <name evidence="2" type="ORF">KOF26_15575</name>
</gene>
<dbReference type="EMBL" id="JAHKRT010000009">
    <property type="protein sequence ID" value="MBU3079277.1"/>
    <property type="molecule type" value="Genomic_DNA"/>
</dbReference>
<keyword evidence="3" id="KW-1185">Reference proteome</keyword>
<evidence type="ECO:0000313" key="2">
    <source>
        <dbReference type="EMBL" id="MBU3079277.1"/>
    </source>
</evidence>
<sequence length="146" mass="15787">MIDLTTDIVTSHISNNAISAAELPSLIKAVHGALAGLGKAPAVEPEKPRGAVSVRASIKHDGIVSMIDGRKYHTLRRHLAGHGYTPESYREAFDLPRDYPMVSADYSERRRDMAKKIGLGRKKPAAAPEAVAAPSARRKLRIASPK</sequence>
<reference evidence="2 3" key="1">
    <citation type="submission" date="2021-06" db="EMBL/GenBank/DDBJ databases">
        <title>Sphingomonas sp. XMGL2, whole genome shotgun sequencing project.</title>
        <authorList>
            <person name="Zhao G."/>
            <person name="Shen L."/>
        </authorList>
    </citation>
    <scope>NUCLEOTIDE SEQUENCE [LARGE SCALE GENOMIC DNA]</scope>
    <source>
        <strain evidence="2 3">XMGL2</strain>
    </source>
</reference>
<feature type="region of interest" description="Disordered" evidence="1">
    <location>
        <begin position="117"/>
        <end position="146"/>
    </location>
</feature>
<protein>
    <submittedName>
        <fullName evidence="2">MucR family transcriptional regulator</fullName>
    </submittedName>
</protein>
<evidence type="ECO:0000313" key="3">
    <source>
        <dbReference type="Proteomes" id="UP000776276"/>
    </source>
</evidence>
<dbReference type="Proteomes" id="UP000776276">
    <property type="component" value="Unassembled WGS sequence"/>
</dbReference>
<proteinExistence type="predicted"/>
<accession>A0ABS6BLT3</accession>
<dbReference type="InterPro" id="IPR008807">
    <property type="entry name" value="ROS_MUCR"/>
</dbReference>
<feature type="compositionally biased region" description="Low complexity" evidence="1">
    <location>
        <begin position="125"/>
        <end position="135"/>
    </location>
</feature>
<dbReference type="Pfam" id="PF05443">
    <property type="entry name" value="ROS_MUCR"/>
    <property type="match status" value="1"/>
</dbReference>
<feature type="compositionally biased region" description="Basic residues" evidence="1">
    <location>
        <begin position="136"/>
        <end position="146"/>
    </location>
</feature>
<name>A0ABS6BLT3_9SPHN</name>